<dbReference type="CDD" id="cd12383">
    <property type="entry name" value="RRM_RBM42"/>
    <property type="match status" value="1"/>
</dbReference>
<evidence type="ECO:0000256" key="6">
    <source>
        <dbReference type="SAM" id="MobiDB-lite"/>
    </source>
</evidence>
<evidence type="ECO:0000313" key="8">
    <source>
        <dbReference type="EMBL" id="KAJ9578482.1"/>
    </source>
</evidence>
<dbReference type="SMART" id="SM00360">
    <property type="entry name" value="RRM"/>
    <property type="match status" value="1"/>
</dbReference>
<feature type="non-terminal residue" evidence="8">
    <location>
        <position position="359"/>
    </location>
</feature>
<feature type="compositionally biased region" description="Basic residues" evidence="6">
    <location>
        <begin position="265"/>
        <end position="276"/>
    </location>
</feature>
<feature type="compositionally biased region" description="Pro residues" evidence="6">
    <location>
        <begin position="9"/>
        <end position="20"/>
    </location>
</feature>
<reference evidence="8" key="1">
    <citation type="journal article" date="2023" name="IScience">
        <title>Live-bearing cockroach genome reveals convergent evolutionary mechanisms linked to viviparity in insects and beyond.</title>
        <authorList>
            <person name="Fouks B."/>
            <person name="Harrison M.C."/>
            <person name="Mikhailova A.A."/>
            <person name="Marchal E."/>
            <person name="English S."/>
            <person name="Carruthers M."/>
            <person name="Jennings E.C."/>
            <person name="Chiamaka E.L."/>
            <person name="Frigard R.A."/>
            <person name="Pippel M."/>
            <person name="Attardo G.M."/>
            <person name="Benoit J.B."/>
            <person name="Bornberg-Bauer E."/>
            <person name="Tobe S.S."/>
        </authorList>
    </citation>
    <scope>NUCLEOTIDE SEQUENCE</scope>
    <source>
        <strain evidence="8">Stay&amp;Tobe</strain>
    </source>
</reference>
<evidence type="ECO:0000256" key="3">
    <source>
        <dbReference type="ARBA" id="ARBA00022884"/>
    </source>
</evidence>
<feature type="compositionally biased region" description="Polar residues" evidence="6">
    <location>
        <begin position="251"/>
        <end position="263"/>
    </location>
</feature>
<evidence type="ECO:0000259" key="7">
    <source>
        <dbReference type="PROSITE" id="PS50102"/>
    </source>
</evidence>
<dbReference type="InterPro" id="IPR050825">
    <property type="entry name" value="RBM42_RBP45_47-like"/>
</dbReference>
<keyword evidence="3 5" id="KW-0694">RNA-binding</keyword>
<dbReference type="InterPro" id="IPR012677">
    <property type="entry name" value="Nucleotide-bd_a/b_plait_sf"/>
</dbReference>
<gene>
    <name evidence="8" type="ORF">L9F63_005302</name>
</gene>
<dbReference type="Pfam" id="PF00076">
    <property type="entry name" value="RRM_1"/>
    <property type="match status" value="1"/>
</dbReference>
<feature type="region of interest" description="Disordered" evidence="6">
    <location>
        <begin position="247"/>
        <end position="276"/>
    </location>
</feature>
<dbReference type="GO" id="GO:0003729">
    <property type="term" value="F:mRNA binding"/>
    <property type="evidence" value="ECO:0007669"/>
    <property type="project" value="InterPro"/>
</dbReference>
<evidence type="ECO:0000256" key="4">
    <source>
        <dbReference type="ARBA" id="ARBA00030574"/>
    </source>
</evidence>
<dbReference type="AlphaFoldDB" id="A0AAD7ZDU1"/>
<evidence type="ECO:0000256" key="2">
    <source>
        <dbReference type="ARBA" id="ARBA00015192"/>
    </source>
</evidence>
<dbReference type="InterPro" id="IPR035979">
    <property type="entry name" value="RBD_domain_sf"/>
</dbReference>
<comment type="caution">
    <text evidence="8">The sequence shown here is derived from an EMBL/GenBank/DDBJ whole genome shotgun (WGS) entry which is preliminary data.</text>
</comment>
<feature type="domain" description="RRM" evidence="7">
    <location>
        <begin position="297"/>
        <end position="359"/>
    </location>
</feature>
<dbReference type="SUPFAM" id="SSF101447">
    <property type="entry name" value="Formin homology 2 domain (FH2 domain)"/>
    <property type="match status" value="1"/>
</dbReference>
<dbReference type="Proteomes" id="UP001233999">
    <property type="component" value="Unassembled WGS sequence"/>
</dbReference>
<sequence length="359" mass="38915">FEAEIALPVIPPPPPPPAVAPRPVIGSNTYTQVQRRLEEQQMPPAPGPDFTACAPMPFPPMIPSTVPNFPGIPPPPPPPPPPLLIPHQVQRGPPLRLPAMRGTGPMIPGPPGPMMPGPPPGFMGPTMTRPGPPFMGPSVPGPGPQVMPPMDRMPGPIAPAPTQVPAIVSFIPPCSLVSSQLCDIVNASHNATPKLYLPRPTVGKPDDTEPKNKKKYLNEKNIAPIVEISRARDMAEKVKASIVMVSVGPGPQQSTNTEESTPTAGRKKEKKNKKSIRMAGGQIWEDNSLQEWEDDDFRIFCGDLGNDVTDEILTRAFSKYQSFLKAKVIRDKRSNKTKGFGFVSFKDPQDFIKAMKEMN</sequence>
<feature type="region of interest" description="Disordered" evidence="6">
    <location>
        <begin position="1"/>
        <end position="24"/>
    </location>
</feature>
<dbReference type="InterPro" id="IPR034215">
    <property type="entry name" value="RBM42_RRM"/>
</dbReference>
<proteinExistence type="inferred from homology"/>
<dbReference type="PROSITE" id="PS50102">
    <property type="entry name" value="RRM"/>
    <property type="match status" value="1"/>
</dbReference>
<feature type="non-terminal residue" evidence="8">
    <location>
        <position position="1"/>
    </location>
</feature>
<reference evidence="8" key="2">
    <citation type="submission" date="2023-05" db="EMBL/GenBank/DDBJ databases">
        <authorList>
            <person name="Fouks B."/>
        </authorList>
    </citation>
    <scope>NUCLEOTIDE SEQUENCE</scope>
    <source>
        <strain evidence="8">Stay&amp;Tobe</strain>
        <tissue evidence="8">Testes</tissue>
    </source>
</reference>
<protein>
    <recommendedName>
        <fullName evidence="2">RNA-binding protein 42</fullName>
    </recommendedName>
    <alternativeName>
        <fullName evidence="4">RNA-binding motif protein 42</fullName>
    </alternativeName>
</protein>
<name>A0AAD7ZDU1_DIPPU</name>
<evidence type="ECO:0000256" key="1">
    <source>
        <dbReference type="ARBA" id="ARBA00007408"/>
    </source>
</evidence>
<dbReference type="EMBL" id="JASPKZ010008876">
    <property type="protein sequence ID" value="KAJ9578482.1"/>
    <property type="molecule type" value="Genomic_DNA"/>
</dbReference>
<organism evidence="8 9">
    <name type="scientific">Diploptera punctata</name>
    <name type="common">Pacific beetle cockroach</name>
    <dbReference type="NCBI Taxonomy" id="6984"/>
    <lineage>
        <taxon>Eukaryota</taxon>
        <taxon>Metazoa</taxon>
        <taxon>Ecdysozoa</taxon>
        <taxon>Arthropoda</taxon>
        <taxon>Hexapoda</taxon>
        <taxon>Insecta</taxon>
        <taxon>Pterygota</taxon>
        <taxon>Neoptera</taxon>
        <taxon>Polyneoptera</taxon>
        <taxon>Dictyoptera</taxon>
        <taxon>Blattodea</taxon>
        <taxon>Blaberoidea</taxon>
        <taxon>Blaberidae</taxon>
        <taxon>Diplopterinae</taxon>
        <taxon>Diploptera</taxon>
    </lineage>
</organism>
<comment type="similarity">
    <text evidence="1">Belongs to the RRM RBM42 family.</text>
</comment>
<keyword evidence="9" id="KW-1185">Reference proteome</keyword>
<dbReference type="SUPFAM" id="SSF54928">
    <property type="entry name" value="RNA-binding domain, RBD"/>
    <property type="match status" value="1"/>
</dbReference>
<evidence type="ECO:0000256" key="5">
    <source>
        <dbReference type="PROSITE-ProRule" id="PRU00176"/>
    </source>
</evidence>
<dbReference type="InterPro" id="IPR000504">
    <property type="entry name" value="RRM_dom"/>
</dbReference>
<dbReference type="Gene3D" id="3.30.70.330">
    <property type="match status" value="1"/>
</dbReference>
<evidence type="ECO:0000313" key="9">
    <source>
        <dbReference type="Proteomes" id="UP001233999"/>
    </source>
</evidence>
<accession>A0AAD7ZDU1</accession>
<dbReference type="PANTHER" id="PTHR47640:SF11">
    <property type="entry name" value="RNA-BINDING PROTEIN 42"/>
    <property type="match status" value="1"/>
</dbReference>
<dbReference type="PANTHER" id="PTHR47640">
    <property type="entry name" value="TRNA SELENOCYSTEINE 1-ASSOCIATED PROTEIN 1-RELATED-RELATED"/>
    <property type="match status" value="1"/>
</dbReference>